<dbReference type="Pfam" id="PF16581">
    <property type="entry name" value="HIGH_NTase1_ass"/>
    <property type="match status" value="1"/>
</dbReference>
<accession>A0A328PD08</accession>
<dbReference type="Gene3D" id="3.40.50.620">
    <property type="entry name" value="HUPs"/>
    <property type="match status" value="1"/>
</dbReference>
<proteinExistence type="predicted"/>
<dbReference type="EMBL" id="QLOE01000004">
    <property type="protein sequence ID" value="RAO79133.1"/>
    <property type="molecule type" value="Genomic_DNA"/>
</dbReference>
<dbReference type="Proteomes" id="UP000249782">
    <property type="component" value="Unassembled WGS sequence"/>
</dbReference>
<evidence type="ECO:0000259" key="1">
    <source>
        <dbReference type="Pfam" id="PF01467"/>
    </source>
</evidence>
<dbReference type="OrthoDB" id="80466at2157"/>
<name>A0A328PD08_9EURY</name>
<comment type="caution">
    <text evidence="3">The sequence shown here is derived from an EMBL/GenBank/DDBJ whole genome shotgun (WGS) entry which is preliminary data.</text>
</comment>
<evidence type="ECO:0000313" key="3">
    <source>
        <dbReference type="EMBL" id="RAO79133.1"/>
    </source>
</evidence>
<dbReference type="GO" id="GO:0016740">
    <property type="term" value="F:transferase activity"/>
    <property type="evidence" value="ECO:0007669"/>
    <property type="project" value="UniProtKB-KW"/>
</dbReference>
<dbReference type="InterPro" id="IPR014729">
    <property type="entry name" value="Rossmann-like_a/b/a_fold"/>
</dbReference>
<dbReference type="AlphaFoldDB" id="A0A328PD08"/>
<dbReference type="SUPFAM" id="SSF52374">
    <property type="entry name" value="Nucleotidylyl transferase"/>
    <property type="match status" value="1"/>
</dbReference>
<evidence type="ECO:0000259" key="2">
    <source>
        <dbReference type="Pfam" id="PF16581"/>
    </source>
</evidence>
<dbReference type="RefSeq" id="WP_112093820.1">
    <property type="nucleotide sequence ID" value="NZ_QLOE01000004.1"/>
</dbReference>
<dbReference type="NCBIfam" id="TIGR00125">
    <property type="entry name" value="cyt_tran_rel"/>
    <property type="match status" value="1"/>
</dbReference>
<reference evidence="3 4" key="1">
    <citation type="submission" date="2018-06" db="EMBL/GenBank/DDBJ databases">
        <title>Draft genome sequence of hyperthermophilic methanogen Methanothermobacter tenebrarum sp. MCM-B 1447.</title>
        <authorList>
            <person name="Pore S.D."/>
            <person name="Dagar S."/>
            <person name="Dhakephalkar P.K."/>
        </authorList>
    </citation>
    <scope>NUCLEOTIDE SEQUENCE [LARGE SCALE GENOMIC DNA]</scope>
    <source>
        <strain evidence="3 4">MCM B 1447</strain>
    </source>
</reference>
<feature type="domain" description="Putative cytidyltransferase-related C-terminal region" evidence="2">
    <location>
        <begin position="152"/>
        <end position="293"/>
    </location>
</feature>
<feature type="domain" description="Cytidyltransferase-like" evidence="1">
    <location>
        <begin position="8"/>
        <end position="72"/>
    </location>
</feature>
<keyword evidence="3" id="KW-0808">Transferase</keyword>
<dbReference type="InterPro" id="IPR032266">
    <property type="entry name" value="HIGH_NTase1_ass"/>
</dbReference>
<gene>
    <name evidence="3" type="ORF">DPC56_04205</name>
</gene>
<evidence type="ECO:0000313" key="4">
    <source>
        <dbReference type="Proteomes" id="UP000249782"/>
    </source>
</evidence>
<organism evidence="3 4">
    <name type="scientific">Methanothermobacter tenebrarum</name>
    <dbReference type="NCBI Taxonomy" id="680118"/>
    <lineage>
        <taxon>Archaea</taxon>
        <taxon>Methanobacteriati</taxon>
        <taxon>Methanobacteriota</taxon>
        <taxon>Methanomada group</taxon>
        <taxon>Methanobacteria</taxon>
        <taxon>Methanobacteriales</taxon>
        <taxon>Methanobacteriaceae</taxon>
        <taxon>Methanothermobacter</taxon>
    </lineage>
</organism>
<dbReference type="Pfam" id="PF01467">
    <property type="entry name" value="CTP_transf_like"/>
    <property type="match status" value="1"/>
</dbReference>
<protein>
    <submittedName>
        <fullName evidence="3">Cytidyltransferase</fullName>
    </submittedName>
</protein>
<dbReference type="InterPro" id="IPR004821">
    <property type="entry name" value="Cyt_trans-like"/>
</dbReference>
<keyword evidence="4" id="KW-1185">Reference proteome</keyword>
<sequence>MIGISADFDPLHKGHMKLIEKGREIAEKIGSKLVIYLNKDYSANHAPFFASYEARKKMALKAGADEVIPIEGLHYRLTLAYTVPIRIAMMIEDGVTDYVDAANVPPKIIKKEAKYFAKRGIFSGIPAKLPNRNVIRWFAVNEFFQKKYNRKMKFHIIPEFTENGSKISGREIRKKIIENNLKITEDVAKLLPETTIKILEKELKKRKAPGKRNFNLIKDKMNKLSRADLLEIAYLNAKLINSIVKWRPYNTENQIWATFRRAGYGPVLTRLTLSSMEMNVTRREVYKLIGYYEKKGWIPPDQKREKIIQRAWFVSKSVEKGYTSKKAHERFLEHRGSLNEPERSFKAGIRLKKSEVKKLKEGTEAKIYVKENDTISCQIRDGMKIKSQLILPGVMATYLRLIIDSHFIPFYSKLIKENGSFKVKINIG</sequence>